<accession>A0ABR1ZZS3</accession>
<dbReference type="InterPro" id="IPR044800">
    <property type="entry name" value="LEC2-like"/>
</dbReference>
<dbReference type="Proteomes" id="UP001396334">
    <property type="component" value="Unassembled WGS sequence"/>
</dbReference>
<gene>
    <name evidence="7" type="ORF">V6N11_012966</name>
</gene>
<reference evidence="7 8" key="1">
    <citation type="journal article" date="2024" name="G3 (Bethesda)">
        <title>Genome assembly of Hibiscus sabdariffa L. provides insights into metabolisms of medicinal natural products.</title>
        <authorList>
            <person name="Kim T."/>
        </authorList>
    </citation>
    <scope>NUCLEOTIDE SEQUENCE [LARGE SCALE GENOMIC DNA]</scope>
    <source>
        <strain evidence="7">TK-2024</strain>
        <tissue evidence="7">Old leaves</tissue>
    </source>
</reference>
<keyword evidence="4" id="KW-0804">Transcription</keyword>
<evidence type="ECO:0000256" key="2">
    <source>
        <dbReference type="ARBA" id="ARBA00023015"/>
    </source>
</evidence>
<dbReference type="InterPro" id="IPR015300">
    <property type="entry name" value="DNA-bd_pseudobarrel_sf"/>
</dbReference>
<keyword evidence="2" id="KW-0805">Transcription regulation</keyword>
<dbReference type="PANTHER" id="PTHR31140:SF145">
    <property type="entry name" value="TF-B3 DOMAIN-CONTAINING PROTEIN"/>
    <property type="match status" value="1"/>
</dbReference>
<dbReference type="CDD" id="cd10017">
    <property type="entry name" value="B3_DNA"/>
    <property type="match status" value="1"/>
</dbReference>
<evidence type="ECO:0000313" key="7">
    <source>
        <dbReference type="EMBL" id="KAK8486224.1"/>
    </source>
</evidence>
<evidence type="ECO:0000256" key="3">
    <source>
        <dbReference type="ARBA" id="ARBA00023125"/>
    </source>
</evidence>
<keyword evidence="3" id="KW-0238">DNA-binding</keyword>
<dbReference type="PROSITE" id="PS50863">
    <property type="entry name" value="B3"/>
    <property type="match status" value="1"/>
</dbReference>
<proteinExistence type="predicted"/>
<evidence type="ECO:0000259" key="6">
    <source>
        <dbReference type="PROSITE" id="PS50863"/>
    </source>
</evidence>
<name>A0ABR1ZZS3_9ROSI</name>
<dbReference type="SMART" id="SM01019">
    <property type="entry name" value="B3"/>
    <property type="match status" value="1"/>
</dbReference>
<evidence type="ECO:0000256" key="5">
    <source>
        <dbReference type="ARBA" id="ARBA00023242"/>
    </source>
</evidence>
<feature type="domain" description="TF-B3" evidence="6">
    <location>
        <begin position="3"/>
        <end position="107"/>
    </location>
</feature>
<dbReference type="InterPro" id="IPR003340">
    <property type="entry name" value="B3_DNA-bd"/>
</dbReference>
<comment type="caution">
    <text evidence="7">The sequence shown here is derived from an EMBL/GenBank/DDBJ whole genome shotgun (WGS) entry which is preliminary data.</text>
</comment>
<evidence type="ECO:0000313" key="8">
    <source>
        <dbReference type="Proteomes" id="UP001396334"/>
    </source>
</evidence>
<organism evidence="7 8">
    <name type="scientific">Hibiscus sabdariffa</name>
    <name type="common">roselle</name>
    <dbReference type="NCBI Taxonomy" id="183260"/>
    <lineage>
        <taxon>Eukaryota</taxon>
        <taxon>Viridiplantae</taxon>
        <taxon>Streptophyta</taxon>
        <taxon>Embryophyta</taxon>
        <taxon>Tracheophyta</taxon>
        <taxon>Spermatophyta</taxon>
        <taxon>Magnoliopsida</taxon>
        <taxon>eudicotyledons</taxon>
        <taxon>Gunneridae</taxon>
        <taxon>Pentapetalae</taxon>
        <taxon>rosids</taxon>
        <taxon>malvids</taxon>
        <taxon>Malvales</taxon>
        <taxon>Malvaceae</taxon>
        <taxon>Malvoideae</taxon>
        <taxon>Hibiscus</taxon>
    </lineage>
</organism>
<evidence type="ECO:0000256" key="1">
    <source>
        <dbReference type="ARBA" id="ARBA00004123"/>
    </source>
</evidence>
<keyword evidence="8" id="KW-1185">Reference proteome</keyword>
<protein>
    <recommendedName>
        <fullName evidence="6">TF-B3 domain-containing protein</fullName>
    </recommendedName>
</protein>
<dbReference type="Gene3D" id="2.40.330.10">
    <property type="entry name" value="DNA-binding pseudobarrel domain"/>
    <property type="match status" value="1"/>
</dbReference>
<dbReference type="PANTHER" id="PTHR31140">
    <property type="entry name" value="B3 DOMAIN-CONTAINING TRANSCRIPTION FACTOR ABI3"/>
    <property type="match status" value="1"/>
</dbReference>
<evidence type="ECO:0000256" key="4">
    <source>
        <dbReference type="ARBA" id="ARBA00023163"/>
    </source>
</evidence>
<dbReference type="EMBL" id="JBBPBN010000452">
    <property type="protein sequence ID" value="KAK8486224.1"/>
    <property type="molecule type" value="Genomic_DNA"/>
</dbReference>
<sequence length="123" mass="14251">MVPIVLKMLNKTDIQKRLTIPSRSLKCFPPLSGDKHMVDFQARDEDGRVWKFRIYTGKSNKKYPKPVLTKGWREFVCYKHLGTGDKVAFYMDKEDAGSVNYRVKAERAVKLFGVVYGHEPIHC</sequence>
<comment type="subcellular location">
    <subcellularLocation>
        <location evidence="1">Nucleus</location>
    </subcellularLocation>
</comment>
<keyword evidence="5" id="KW-0539">Nucleus</keyword>
<dbReference type="SUPFAM" id="SSF101936">
    <property type="entry name" value="DNA-binding pseudobarrel domain"/>
    <property type="match status" value="1"/>
</dbReference>
<dbReference type="Pfam" id="PF02362">
    <property type="entry name" value="B3"/>
    <property type="match status" value="1"/>
</dbReference>